<feature type="transmembrane region" description="Helical" evidence="7">
    <location>
        <begin position="141"/>
        <end position="163"/>
    </location>
</feature>
<keyword evidence="3" id="KW-1003">Cell membrane</keyword>
<evidence type="ECO:0000256" key="1">
    <source>
        <dbReference type="ARBA" id="ARBA00004651"/>
    </source>
</evidence>
<dbReference type="SUPFAM" id="SSF103473">
    <property type="entry name" value="MFS general substrate transporter"/>
    <property type="match status" value="1"/>
</dbReference>
<dbReference type="AlphaFoldDB" id="A0A401ZK68"/>
<comment type="subcellular location">
    <subcellularLocation>
        <location evidence="1">Cell membrane</location>
        <topology evidence="1">Multi-pass membrane protein</topology>
    </subcellularLocation>
</comment>
<keyword evidence="6 7" id="KW-0472">Membrane</keyword>
<dbReference type="GO" id="GO:0005886">
    <property type="term" value="C:plasma membrane"/>
    <property type="evidence" value="ECO:0007669"/>
    <property type="project" value="UniProtKB-SubCell"/>
</dbReference>
<evidence type="ECO:0000313" key="9">
    <source>
        <dbReference type="EMBL" id="GCE07251.1"/>
    </source>
</evidence>
<feature type="transmembrane region" description="Helical" evidence="7">
    <location>
        <begin position="378"/>
        <end position="400"/>
    </location>
</feature>
<dbReference type="EMBL" id="BIFQ01000001">
    <property type="protein sequence ID" value="GCE07251.1"/>
    <property type="molecule type" value="Genomic_DNA"/>
</dbReference>
<dbReference type="PANTHER" id="PTHR43266:SF2">
    <property type="entry name" value="MAJOR FACILITATOR SUPERFAMILY (MFS) PROFILE DOMAIN-CONTAINING PROTEIN"/>
    <property type="match status" value="1"/>
</dbReference>
<feature type="transmembrane region" description="Helical" evidence="7">
    <location>
        <begin position="264"/>
        <end position="281"/>
    </location>
</feature>
<dbReference type="PROSITE" id="PS50850">
    <property type="entry name" value="MFS"/>
    <property type="match status" value="1"/>
</dbReference>
<evidence type="ECO:0000256" key="6">
    <source>
        <dbReference type="ARBA" id="ARBA00023136"/>
    </source>
</evidence>
<reference evidence="10" key="1">
    <citation type="submission" date="2018-12" db="EMBL/GenBank/DDBJ databases">
        <title>Tengunoibacter tsumagoiensis gen. nov., sp. nov., Dictyobacter kobayashii sp. nov., D. alpinus sp. nov., and D. joshuensis sp. nov. and description of Dictyobacteraceae fam. nov. within the order Ktedonobacterales isolated from Tengu-no-mugimeshi.</title>
        <authorList>
            <person name="Wang C.M."/>
            <person name="Zheng Y."/>
            <person name="Sakai Y."/>
            <person name="Toyoda A."/>
            <person name="Minakuchi Y."/>
            <person name="Abe K."/>
            <person name="Yokota A."/>
            <person name="Yabe S."/>
        </authorList>
    </citation>
    <scope>NUCLEOTIDE SEQUENCE [LARGE SCALE GENOMIC DNA]</scope>
    <source>
        <strain evidence="10">S-27</strain>
    </source>
</reference>
<dbReference type="GO" id="GO:0022857">
    <property type="term" value="F:transmembrane transporter activity"/>
    <property type="evidence" value="ECO:0007669"/>
    <property type="project" value="InterPro"/>
</dbReference>
<evidence type="ECO:0000256" key="7">
    <source>
        <dbReference type="SAM" id="Phobius"/>
    </source>
</evidence>
<comment type="caution">
    <text evidence="9">The sequence shown here is derived from an EMBL/GenBank/DDBJ whole genome shotgun (WGS) entry which is preliminary data.</text>
</comment>
<evidence type="ECO:0000256" key="5">
    <source>
        <dbReference type="ARBA" id="ARBA00022989"/>
    </source>
</evidence>
<feature type="transmembrane region" description="Helical" evidence="7">
    <location>
        <begin position="315"/>
        <end position="338"/>
    </location>
</feature>
<dbReference type="Gene3D" id="1.20.1250.20">
    <property type="entry name" value="MFS general substrate transporter like domains"/>
    <property type="match status" value="1"/>
</dbReference>
<keyword evidence="4 7" id="KW-0812">Transmembrane</keyword>
<keyword evidence="5 7" id="KW-1133">Transmembrane helix</keyword>
<protein>
    <submittedName>
        <fullName evidence="9">MFS transporter</fullName>
    </submittedName>
</protein>
<dbReference type="Proteomes" id="UP000287224">
    <property type="component" value="Unassembled WGS sequence"/>
</dbReference>
<dbReference type="PRINTS" id="PR01988">
    <property type="entry name" value="EXPORTERBACE"/>
</dbReference>
<feature type="domain" description="Major facilitator superfamily (MFS) profile" evidence="8">
    <location>
        <begin position="226"/>
        <end position="416"/>
    </location>
</feature>
<accession>A0A401ZK68</accession>
<dbReference type="InterPro" id="IPR020846">
    <property type="entry name" value="MFS_dom"/>
</dbReference>
<dbReference type="Pfam" id="PF07690">
    <property type="entry name" value="MFS_1"/>
    <property type="match status" value="1"/>
</dbReference>
<gene>
    <name evidence="9" type="ORF">KDAU_45800</name>
</gene>
<evidence type="ECO:0000259" key="8">
    <source>
        <dbReference type="PROSITE" id="PS50850"/>
    </source>
</evidence>
<evidence type="ECO:0000256" key="4">
    <source>
        <dbReference type="ARBA" id="ARBA00022692"/>
    </source>
</evidence>
<dbReference type="CDD" id="cd06173">
    <property type="entry name" value="MFS_MefA_like"/>
    <property type="match status" value="1"/>
</dbReference>
<feature type="transmembrane region" description="Helical" evidence="7">
    <location>
        <begin position="169"/>
        <end position="188"/>
    </location>
</feature>
<dbReference type="InterPro" id="IPR022324">
    <property type="entry name" value="Bacilysin_exporter_BacE_put"/>
</dbReference>
<evidence type="ECO:0000313" key="10">
    <source>
        <dbReference type="Proteomes" id="UP000287224"/>
    </source>
</evidence>
<keyword evidence="10" id="KW-1185">Reference proteome</keyword>
<name>A0A401ZK68_9CHLR</name>
<proteinExistence type="predicted"/>
<evidence type="ECO:0000256" key="3">
    <source>
        <dbReference type="ARBA" id="ARBA00022475"/>
    </source>
</evidence>
<feature type="transmembrane region" description="Helical" evidence="7">
    <location>
        <begin position="103"/>
        <end position="120"/>
    </location>
</feature>
<evidence type="ECO:0000256" key="2">
    <source>
        <dbReference type="ARBA" id="ARBA00022448"/>
    </source>
</evidence>
<dbReference type="PANTHER" id="PTHR43266">
    <property type="entry name" value="MACROLIDE-EFFLUX PROTEIN"/>
    <property type="match status" value="1"/>
</dbReference>
<feature type="transmembrane region" description="Helical" evidence="7">
    <location>
        <begin position="350"/>
        <end position="372"/>
    </location>
</feature>
<dbReference type="InterPro" id="IPR036259">
    <property type="entry name" value="MFS_trans_sf"/>
</dbReference>
<feature type="transmembrane region" description="Helical" evidence="7">
    <location>
        <begin position="225"/>
        <end position="244"/>
    </location>
</feature>
<keyword evidence="2" id="KW-0813">Transport</keyword>
<dbReference type="InterPro" id="IPR011701">
    <property type="entry name" value="MFS"/>
</dbReference>
<organism evidence="9 10">
    <name type="scientific">Dictyobacter aurantiacus</name>
    <dbReference type="NCBI Taxonomy" id="1936993"/>
    <lineage>
        <taxon>Bacteria</taxon>
        <taxon>Bacillati</taxon>
        <taxon>Chloroflexota</taxon>
        <taxon>Ktedonobacteria</taxon>
        <taxon>Ktedonobacterales</taxon>
        <taxon>Dictyobacteraceae</taxon>
        <taxon>Dictyobacter</taxon>
    </lineage>
</organism>
<sequence>MNMPASPLYTRNFLLFWLGQSISQLGDAIIEVTIPVWVGLLSNDPSHVALVTATEVLPSLCLSPFAGAIADRWRPRSLMMICDLLRGALIGSLLLVPPTILSWYLYLVSCAVAALGSFFSPARNVALHLVVEEGEMLRAQALVRSTQSLALLLGPVLGAGLLLFSGPMAGLLCDALSFGIGAVTLLFIHIEHVRTSLPTLSPSPAWRRIQHDIADGLRFALRDRLLLIILVVSSVTTLIGSLWYAVDVFFVQSSLKVPKAGVGLLWTISGTGGLVGGLLVLRMSKKLRQENMLLMGLSLKGASLLWYALMTSYVWAIPAAFLAGLGENWLLVSLLSLMMEQTRKDMLGRVTALQDTISALSTLLALIVMTLLQKWIAPWQVLLLCGLALCLLSIGTTWGFKVSGHIPSSDFPSNIL</sequence>